<reference evidence="1" key="1">
    <citation type="submission" date="2020-05" db="EMBL/GenBank/DDBJ databases">
        <authorList>
            <person name="Chiriac C."/>
            <person name="Salcher M."/>
            <person name="Ghai R."/>
            <person name="Kavagutti S V."/>
        </authorList>
    </citation>
    <scope>NUCLEOTIDE SEQUENCE</scope>
</reference>
<organism evidence="1">
    <name type="scientific">freshwater metagenome</name>
    <dbReference type="NCBI Taxonomy" id="449393"/>
    <lineage>
        <taxon>unclassified sequences</taxon>
        <taxon>metagenomes</taxon>
        <taxon>ecological metagenomes</taxon>
    </lineage>
</organism>
<accession>A0A6J6K804</accession>
<dbReference type="AlphaFoldDB" id="A0A6J6K804"/>
<dbReference type="EMBL" id="CAEZVY010000092">
    <property type="protein sequence ID" value="CAB4645897.1"/>
    <property type="molecule type" value="Genomic_DNA"/>
</dbReference>
<proteinExistence type="predicted"/>
<protein>
    <submittedName>
        <fullName evidence="1">Unannotated protein</fullName>
    </submittedName>
</protein>
<gene>
    <name evidence="1" type="ORF">UFOPK2158_00924</name>
</gene>
<name>A0A6J6K804_9ZZZZ</name>
<evidence type="ECO:0000313" key="1">
    <source>
        <dbReference type="EMBL" id="CAB4645897.1"/>
    </source>
</evidence>
<sequence length="63" mass="7016">MTDFDPAKALGRVHYALAGRINSKAVVLCCDFDMPGGFVQHWLVDSPMTVFELVCRKSQRSAE</sequence>